<dbReference type="EMBL" id="BJYG01000052">
    <property type="protein sequence ID" value="GEN64753.1"/>
    <property type="molecule type" value="Genomic_DNA"/>
</dbReference>
<dbReference type="Proteomes" id="UP000321746">
    <property type="component" value="Unassembled WGS sequence"/>
</dbReference>
<evidence type="ECO:0000313" key="1">
    <source>
        <dbReference type="EMBL" id="GEN64753.1"/>
    </source>
</evidence>
<proteinExistence type="predicted"/>
<accession>A0A511XP67</accession>
<comment type="caution">
    <text evidence="1">The sequence shown here is derived from an EMBL/GenBank/DDBJ whole genome shotgun (WGS) entry which is preliminary data.</text>
</comment>
<dbReference type="AlphaFoldDB" id="A0A511XP67"/>
<name>A0A511XP67_9PROT</name>
<organism evidence="1 2">
    <name type="scientific">Acetobacter oeni</name>
    <dbReference type="NCBI Taxonomy" id="304077"/>
    <lineage>
        <taxon>Bacteria</taxon>
        <taxon>Pseudomonadati</taxon>
        <taxon>Pseudomonadota</taxon>
        <taxon>Alphaproteobacteria</taxon>
        <taxon>Acetobacterales</taxon>
        <taxon>Acetobacteraceae</taxon>
        <taxon>Acetobacter</taxon>
    </lineage>
</organism>
<keyword evidence="2" id="KW-1185">Reference proteome</keyword>
<sequence length="68" mass="8117">MDILRVMVGMRSRMAHIRKDILSQRRAIIHRIITRKLLIRRTTILSNRLILSELVATFQIRRCSGTMW</sequence>
<protein>
    <submittedName>
        <fullName evidence="1">Uncharacterized protein</fullName>
    </submittedName>
</protein>
<reference evidence="1 2" key="1">
    <citation type="submission" date="2019-07" db="EMBL/GenBank/DDBJ databases">
        <title>Whole genome shotgun sequence of Acetobacter oeni NBRC 105207.</title>
        <authorList>
            <person name="Hosoyama A."/>
            <person name="Uohara A."/>
            <person name="Ohji S."/>
            <person name="Ichikawa N."/>
        </authorList>
    </citation>
    <scope>NUCLEOTIDE SEQUENCE [LARGE SCALE GENOMIC DNA]</scope>
    <source>
        <strain evidence="1 2">NBRC 105207</strain>
    </source>
</reference>
<evidence type="ECO:0000313" key="2">
    <source>
        <dbReference type="Proteomes" id="UP000321746"/>
    </source>
</evidence>
<gene>
    <name evidence="1" type="ORF">AOE01nite_29770</name>
</gene>